<dbReference type="Gene3D" id="1.10.630.10">
    <property type="entry name" value="Cytochrome P450"/>
    <property type="match status" value="1"/>
</dbReference>
<dbReference type="InterPro" id="IPR036396">
    <property type="entry name" value="Cyt_P450_sf"/>
</dbReference>
<comment type="cofactor">
    <cofactor evidence="1 6">
        <name>heme</name>
        <dbReference type="ChEBI" id="CHEBI:30413"/>
    </cofactor>
</comment>
<evidence type="ECO:0000256" key="2">
    <source>
        <dbReference type="ARBA" id="ARBA00010617"/>
    </source>
</evidence>
<dbReference type="SUPFAM" id="SSF48264">
    <property type="entry name" value="Cytochrome P450"/>
    <property type="match status" value="1"/>
</dbReference>
<evidence type="ECO:0000256" key="4">
    <source>
        <dbReference type="ARBA" id="ARBA00022723"/>
    </source>
</evidence>
<keyword evidence="7" id="KW-1133">Transmembrane helix</keyword>
<dbReference type="Proteomes" id="UP000757232">
    <property type="component" value="Unassembled WGS sequence"/>
</dbReference>
<dbReference type="AlphaFoldDB" id="A0A9Q5N6R2"/>
<organism evidence="8 9">
    <name type="scientific">Sanghuangporus baumii</name>
    <name type="common">Phellinus baumii</name>
    <dbReference type="NCBI Taxonomy" id="108892"/>
    <lineage>
        <taxon>Eukaryota</taxon>
        <taxon>Fungi</taxon>
        <taxon>Dikarya</taxon>
        <taxon>Basidiomycota</taxon>
        <taxon>Agaricomycotina</taxon>
        <taxon>Agaricomycetes</taxon>
        <taxon>Hymenochaetales</taxon>
        <taxon>Hymenochaetaceae</taxon>
        <taxon>Sanghuangporus</taxon>
    </lineage>
</organism>
<proteinExistence type="inferred from homology"/>
<keyword evidence="9" id="KW-1185">Reference proteome</keyword>
<dbReference type="GO" id="GO:0004497">
    <property type="term" value="F:monooxygenase activity"/>
    <property type="evidence" value="ECO:0007669"/>
    <property type="project" value="InterPro"/>
</dbReference>
<evidence type="ECO:0000256" key="5">
    <source>
        <dbReference type="ARBA" id="ARBA00023004"/>
    </source>
</evidence>
<keyword evidence="5 6" id="KW-0408">Iron</keyword>
<comment type="similarity">
    <text evidence="2">Belongs to the cytochrome P450 family.</text>
</comment>
<feature type="transmembrane region" description="Helical" evidence="7">
    <location>
        <begin position="20"/>
        <end position="43"/>
    </location>
</feature>
<feature type="binding site" description="axial binding residue" evidence="6">
    <location>
        <position position="427"/>
    </location>
    <ligand>
        <name>heme</name>
        <dbReference type="ChEBI" id="CHEBI:30413"/>
    </ligand>
    <ligandPart>
        <name>Fe</name>
        <dbReference type="ChEBI" id="CHEBI:18248"/>
    </ligandPart>
</feature>
<reference evidence="8" key="1">
    <citation type="submission" date="2016-06" db="EMBL/GenBank/DDBJ databases">
        <title>Draft Genome sequence of the fungus Inonotus baumii.</title>
        <authorList>
            <person name="Zhu H."/>
            <person name="Lin W."/>
        </authorList>
    </citation>
    <scope>NUCLEOTIDE SEQUENCE</scope>
    <source>
        <strain evidence="8">821</strain>
    </source>
</reference>
<keyword evidence="7" id="KW-0812">Transmembrane</keyword>
<evidence type="ECO:0000256" key="6">
    <source>
        <dbReference type="PIRSR" id="PIRSR602403-1"/>
    </source>
</evidence>
<keyword evidence="7" id="KW-0472">Membrane</keyword>
<evidence type="ECO:0000256" key="3">
    <source>
        <dbReference type="ARBA" id="ARBA00022617"/>
    </source>
</evidence>
<dbReference type="PANTHER" id="PTHR24304:SF2">
    <property type="entry name" value="24-HYDROXYCHOLESTEROL 7-ALPHA-HYDROXYLASE"/>
    <property type="match status" value="1"/>
</dbReference>
<dbReference type="GO" id="GO:0020037">
    <property type="term" value="F:heme binding"/>
    <property type="evidence" value="ECO:0007669"/>
    <property type="project" value="InterPro"/>
</dbReference>
<sequence length="481" mass="54031">MPTTDGYNLSSMQNDLVPLMYAMHYIGLCLGIGLLGGVLRFILSHSSKTRQQTNLPPIIPIPDDQIYSNPREAYENAFKVSGSHVVGVKKKGRNFYFELEFIVDDTLLHDVLTNNQAFNFQDGVMTLLNMKFLNDSFTDYFARHDDLVRNAIVNRMPFVINQVFPVFMKNAEKLMREVNSNQRKHVDALEFFHYSLCEAMTKVILGGGLYEGFLEQKEVIGPAIWRKLTSGHRSQAAEEESFADSEGSVLDYLTCKYASGTENVGLQTFLKISGLISGNFFAAIHITSTVSVWVLFELSRRPELVSVLREELTTLVDIPASGKELPVLSYEVVQNAKILDSFIREVLRTKGDILSVCRMIRNDVRLDGYDLPKDHLIFGLTTLLHLSPKYQGSDASEIKYDRWVLTNKSAATIGKSYLSFGLGRWACPGRALAIAEIKMLIWSIICRATPVLEGGSYDIVDRLEITARAPRGKLVLVPYST</sequence>
<keyword evidence="3 6" id="KW-0349">Heme</keyword>
<dbReference type="GO" id="GO:0005506">
    <property type="term" value="F:iron ion binding"/>
    <property type="evidence" value="ECO:0007669"/>
    <property type="project" value="InterPro"/>
</dbReference>
<evidence type="ECO:0000256" key="1">
    <source>
        <dbReference type="ARBA" id="ARBA00001971"/>
    </source>
</evidence>
<evidence type="ECO:0000256" key="7">
    <source>
        <dbReference type="SAM" id="Phobius"/>
    </source>
</evidence>
<keyword evidence="4 6" id="KW-0479">Metal-binding</keyword>
<dbReference type="EMBL" id="LNZH02000158">
    <property type="protein sequence ID" value="OCB89297.1"/>
    <property type="molecule type" value="Genomic_DNA"/>
</dbReference>
<dbReference type="InterPro" id="IPR002403">
    <property type="entry name" value="Cyt_P450_E_grp-IV"/>
</dbReference>
<dbReference type="PANTHER" id="PTHR24304">
    <property type="entry name" value="CYTOCHROME P450 FAMILY 7"/>
    <property type="match status" value="1"/>
</dbReference>
<evidence type="ECO:0000313" key="9">
    <source>
        <dbReference type="Proteomes" id="UP000757232"/>
    </source>
</evidence>
<dbReference type="Pfam" id="PF00067">
    <property type="entry name" value="p450"/>
    <property type="match status" value="1"/>
</dbReference>
<evidence type="ECO:0008006" key="10">
    <source>
        <dbReference type="Google" id="ProtNLM"/>
    </source>
</evidence>
<comment type="caution">
    <text evidence="8">The sequence shown here is derived from an EMBL/GenBank/DDBJ whole genome shotgun (WGS) entry which is preliminary data.</text>
</comment>
<dbReference type="PRINTS" id="PR00465">
    <property type="entry name" value="EP450IV"/>
</dbReference>
<name>A0A9Q5N6R2_SANBA</name>
<dbReference type="GO" id="GO:0016705">
    <property type="term" value="F:oxidoreductase activity, acting on paired donors, with incorporation or reduction of molecular oxygen"/>
    <property type="evidence" value="ECO:0007669"/>
    <property type="project" value="InterPro"/>
</dbReference>
<evidence type="ECO:0000313" key="8">
    <source>
        <dbReference type="EMBL" id="OCB89297.1"/>
    </source>
</evidence>
<dbReference type="OrthoDB" id="1844152at2759"/>
<gene>
    <name evidence="8" type="ORF">A7U60_g3496</name>
</gene>
<feature type="transmembrane region" description="Helical" evidence="7">
    <location>
        <begin position="275"/>
        <end position="296"/>
    </location>
</feature>
<protein>
    <recommendedName>
        <fullName evidence="10">Cytochrome P450</fullName>
    </recommendedName>
</protein>
<dbReference type="InterPro" id="IPR001128">
    <property type="entry name" value="Cyt_P450"/>
</dbReference>
<accession>A0A9Q5N6R2</accession>
<dbReference type="InterPro" id="IPR050529">
    <property type="entry name" value="CYP450_sterol_14alpha_dmase"/>
</dbReference>